<dbReference type="Gene3D" id="3.50.50.100">
    <property type="match status" value="1"/>
</dbReference>
<dbReference type="GO" id="GO:0016491">
    <property type="term" value="F:oxidoreductase activity"/>
    <property type="evidence" value="ECO:0007669"/>
    <property type="project" value="UniProtKB-KW"/>
</dbReference>
<dbReference type="PRINTS" id="PR00368">
    <property type="entry name" value="FADPNR"/>
</dbReference>
<dbReference type="SUPFAM" id="SSF51905">
    <property type="entry name" value="FAD/NAD(P)-binding domain"/>
    <property type="match status" value="1"/>
</dbReference>
<dbReference type="Proteomes" id="UP001597114">
    <property type="component" value="Unassembled WGS sequence"/>
</dbReference>
<dbReference type="InterPro" id="IPR023753">
    <property type="entry name" value="FAD/NAD-binding_dom"/>
</dbReference>
<protein>
    <submittedName>
        <fullName evidence="7">NAD(P)/FAD-dependent oxidoreductase</fullName>
        <ecNumber evidence="7">1.6.5.-</ecNumber>
    </submittedName>
</protein>
<keyword evidence="4" id="KW-0274">FAD</keyword>
<evidence type="ECO:0000313" key="7">
    <source>
        <dbReference type="EMBL" id="MFD1517355.1"/>
    </source>
</evidence>
<dbReference type="PRINTS" id="PR00469">
    <property type="entry name" value="PNDRDTASEII"/>
</dbReference>
<name>A0ABW4ETP0_9PSEU</name>
<reference evidence="8" key="1">
    <citation type="journal article" date="2019" name="Int. J. Syst. Evol. Microbiol.">
        <title>The Global Catalogue of Microorganisms (GCM) 10K type strain sequencing project: providing services to taxonomists for standard genome sequencing and annotation.</title>
        <authorList>
            <consortium name="The Broad Institute Genomics Platform"/>
            <consortium name="The Broad Institute Genome Sequencing Center for Infectious Disease"/>
            <person name="Wu L."/>
            <person name="Ma J."/>
        </authorList>
    </citation>
    <scope>NUCLEOTIDE SEQUENCE [LARGE SCALE GENOMIC DNA]</scope>
    <source>
        <strain evidence="8">CCM 7043</strain>
    </source>
</reference>
<gene>
    <name evidence="7" type="ORF">ACFSJD_07655</name>
</gene>
<evidence type="ECO:0000256" key="1">
    <source>
        <dbReference type="ARBA" id="ARBA00001974"/>
    </source>
</evidence>
<dbReference type="Pfam" id="PF07992">
    <property type="entry name" value="Pyr_redox_2"/>
    <property type="match status" value="1"/>
</dbReference>
<evidence type="ECO:0000313" key="8">
    <source>
        <dbReference type="Proteomes" id="UP001597114"/>
    </source>
</evidence>
<keyword evidence="3" id="KW-0285">Flavoprotein</keyword>
<comment type="cofactor">
    <cofactor evidence="1">
        <name>FAD</name>
        <dbReference type="ChEBI" id="CHEBI:57692"/>
    </cofactor>
</comment>
<dbReference type="EMBL" id="JBHUCO010000008">
    <property type="protein sequence ID" value="MFD1517355.1"/>
    <property type="molecule type" value="Genomic_DNA"/>
</dbReference>
<sequence>MPEVLIIGGGFAGVRSAAAAVRQRQDAGVAASDMRVTLVSAGDDLVIRPRLYEADPGRMRVPLDQVLGPIGVRRVAATITGIDTQKREVSGIGRDGTPTTLSYDRLILAAGSRVVRPTLPGAEYLFDIDTLAGAAALDAHLQRLPSRPAAEGRFTAVVVGAGFTGIEIATELGWRLRAVAEETEQVRVVLVDRNENVGHELGEGPRPQILEALNELGVERRLGVSLESVTPEGARLSDGSEIAAATVIWTAGMVASPLTEQVPAPRDQLGRLTVDEFLRVTGVPGVYAAGDTAAPHVEEGHTVMQSCQYAMPQGHFAGVNAAADLLGARQTPFAPPPYVTCLDLGPTGAVLTRGWDRTVVKTREDAKGIKQMINAELIYPPIGDAEKIMAWVKDAPSHPLS</sequence>
<comment type="caution">
    <text evidence="7">The sequence shown here is derived from an EMBL/GenBank/DDBJ whole genome shotgun (WGS) entry which is preliminary data.</text>
</comment>
<dbReference type="EC" id="1.6.5.-" evidence="7"/>
<accession>A0ABW4ETP0</accession>
<dbReference type="InterPro" id="IPR036188">
    <property type="entry name" value="FAD/NAD-bd_sf"/>
</dbReference>
<comment type="similarity">
    <text evidence="2">Belongs to the NADH dehydrogenase family.</text>
</comment>
<evidence type="ECO:0000256" key="3">
    <source>
        <dbReference type="ARBA" id="ARBA00022630"/>
    </source>
</evidence>
<keyword evidence="5 7" id="KW-0560">Oxidoreductase</keyword>
<evidence type="ECO:0000259" key="6">
    <source>
        <dbReference type="Pfam" id="PF07992"/>
    </source>
</evidence>
<dbReference type="RefSeq" id="WP_344722725.1">
    <property type="nucleotide sequence ID" value="NZ_BAAAUS010000013.1"/>
</dbReference>
<organism evidence="7 8">
    <name type="scientific">Pseudonocardia yunnanensis</name>
    <dbReference type="NCBI Taxonomy" id="58107"/>
    <lineage>
        <taxon>Bacteria</taxon>
        <taxon>Bacillati</taxon>
        <taxon>Actinomycetota</taxon>
        <taxon>Actinomycetes</taxon>
        <taxon>Pseudonocardiales</taxon>
        <taxon>Pseudonocardiaceae</taxon>
        <taxon>Pseudonocardia</taxon>
    </lineage>
</organism>
<dbReference type="PANTHER" id="PTHR42913">
    <property type="entry name" value="APOPTOSIS-INDUCING FACTOR 1"/>
    <property type="match status" value="1"/>
</dbReference>
<evidence type="ECO:0000256" key="4">
    <source>
        <dbReference type="ARBA" id="ARBA00022827"/>
    </source>
</evidence>
<dbReference type="InterPro" id="IPR051169">
    <property type="entry name" value="NADH-Q_oxidoreductase"/>
</dbReference>
<keyword evidence="8" id="KW-1185">Reference proteome</keyword>
<dbReference type="PANTHER" id="PTHR42913:SF3">
    <property type="entry name" value="64 KDA MITOCHONDRIAL NADH DEHYDROGENASE (EUROFUNG)"/>
    <property type="match status" value="1"/>
</dbReference>
<feature type="domain" description="FAD/NAD(P)-binding" evidence="6">
    <location>
        <begin position="3"/>
        <end position="314"/>
    </location>
</feature>
<evidence type="ECO:0000256" key="2">
    <source>
        <dbReference type="ARBA" id="ARBA00005272"/>
    </source>
</evidence>
<proteinExistence type="inferred from homology"/>
<evidence type="ECO:0000256" key="5">
    <source>
        <dbReference type="ARBA" id="ARBA00023002"/>
    </source>
</evidence>